<dbReference type="InterPro" id="IPR005475">
    <property type="entry name" value="Transketolase-like_Pyr-bd"/>
</dbReference>
<evidence type="ECO:0000256" key="5">
    <source>
        <dbReference type="ARBA" id="ARBA00022723"/>
    </source>
</evidence>
<comment type="subunit">
    <text evidence="3 10">Homodimer.</text>
</comment>
<dbReference type="Proteomes" id="UP001238163">
    <property type="component" value="Unassembled WGS sequence"/>
</dbReference>
<dbReference type="SMART" id="SM00861">
    <property type="entry name" value="Transket_pyr"/>
    <property type="match status" value="1"/>
</dbReference>
<dbReference type="NCBIfam" id="NF003933">
    <property type="entry name" value="PRK05444.2-2"/>
    <property type="match status" value="1"/>
</dbReference>
<comment type="cofactor">
    <cofactor evidence="10">
        <name>thiamine diphosphate</name>
        <dbReference type="ChEBI" id="CHEBI:58937"/>
    </cofactor>
    <text evidence="10">Binds 1 thiamine pyrophosphate per subunit.</text>
</comment>
<dbReference type="PANTHER" id="PTHR43322:SF5">
    <property type="entry name" value="1-DEOXY-D-XYLULOSE-5-PHOSPHATE SYNTHASE, CHLOROPLASTIC"/>
    <property type="match status" value="1"/>
</dbReference>
<evidence type="ECO:0000256" key="6">
    <source>
        <dbReference type="ARBA" id="ARBA00022842"/>
    </source>
</evidence>
<evidence type="ECO:0000313" key="13">
    <source>
        <dbReference type="Proteomes" id="UP001238163"/>
    </source>
</evidence>
<evidence type="ECO:0000256" key="10">
    <source>
        <dbReference type="HAMAP-Rule" id="MF_00315"/>
    </source>
</evidence>
<keyword evidence="9 10" id="KW-0414">Isoprene biosynthesis</keyword>
<reference evidence="12" key="1">
    <citation type="submission" date="2023-07" db="EMBL/GenBank/DDBJ databases">
        <title>Genomic Encyclopedia of Type Strains, Phase IV (KMG-IV): sequencing the most valuable type-strain genomes for metagenomic binning, comparative biology and taxonomic classification.</title>
        <authorList>
            <person name="Goeker M."/>
        </authorList>
    </citation>
    <scope>NUCLEOTIDE SEQUENCE</scope>
    <source>
        <strain evidence="12">DSM 24202</strain>
    </source>
</reference>
<feature type="binding site" evidence="10">
    <location>
        <position position="71"/>
    </location>
    <ligand>
        <name>thiamine diphosphate</name>
        <dbReference type="ChEBI" id="CHEBI:58937"/>
    </ligand>
</feature>
<gene>
    <name evidence="10" type="primary">dxs</name>
    <name evidence="12" type="ORF">J3R75_003060</name>
</gene>
<sequence length="614" mass="66428">MLETIHSPHDLKKLPVDALPALAAEIRQELLAVVSRHGGHLASNLGVVELVLALHYVFDFAQDALVFDTGHQCYVHKLLTGRGERFQQLRQADGCCGFPLRAESPYDCFGTGHSGTGISAALGLAAARDNAHGHRKVVTILGDGALGCGSSFEGLNNISVTTKDFILVLNDNKMSISPNVGAFSRCLSRVISTKSYNSFKAFCRNALLRVPFAGRRLKGWISHLEGATKYLLVPSAIFEELGLRYFGPLDGHDLPELVRTFQRIKHLRQPLLLHVLTTKGKGYPAAEQNPACYHSTPAFDQSNAKPTKKNAGPTFSTAFGQALQALRADDPQLLAITAGMPEGTGLLDFSQNYPESFFDVGISEGHAVAFAAGLAAGGRRPVFAVYASFSQRAMDYVFHDVCLQKLPVLLCLDRAGVVQDGPTHHGIQDLAFWRTLPNLAVLQPCDAEELQAMLALALTRQHAVILRYPAGSASALADSHADYAWGRAEVLRRGGRLALWAVGREVQTALAAADILAEQGVPITVVNTRFVMPFDEALMRQQLDDGMRVVTLEDHNIASGFGSIAKEFFAGHASGRIEKLGWPNEVLGWGSPAGLRERYGLTAAAIAERLRALL</sequence>
<dbReference type="GO" id="GO:0005829">
    <property type="term" value="C:cytosol"/>
    <property type="evidence" value="ECO:0007669"/>
    <property type="project" value="TreeGrafter"/>
</dbReference>
<dbReference type="GO" id="GO:0000287">
    <property type="term" value="F:magnesium ion binding"/>
    <property type="evidence" value="ECO:0007669"/>
    <property type="project" value="UniProtKB-UniRule"/>
</dbReference>
<dbReference type="Pfam" id="PF02779">
    <property type="entry name" value="Transket_pyr"/>
    <property type="match status" value="1"/>
</dbReference>
<dbReference type="EMBL" id="JAUSVL010000001">
    <property type="protein sequence ID" value="MDQ0290953.1"/>
    <property type="molecule type" value="Genomic_DNA"/>
</dbReference>
<dbReference type="Gene3D" id="3.40.50.970">
    <property type="match status" value="2"/>
</dbReference>
<keyword evidence="7 10" id="KW-0784">Thiamine biosynthesis</keyword>
<feature type="binding site" evidence="10">
    <location>
        <begin position="112"/>
        <end position="114"/>
    </location>
    <ligand>
        <name>thiamine diphosphate</name>
        <dbReference type="ChEBI" id="CHEBI:58937"/>
    </ligand>
</feature>
<evidence type="ECO:0000256" key="4">
    <source>
        <dbReference type="ARBA" id="ARBA00022679"/>
    </source>
</evidence>
<feature type="binding site" evidence="10">
    <location>
        <position position="172"/>
    </location>
    <ligand>
        <name>Mg(2+)</name>
        <dbReference type="ChEBI" id="CHEBI:18420"/>
    </ligand>
</feature>
<feature type="binding site" evidence="10">
    <location>
        <position position="283"/>
    </location>
    <ligand>
        <name>thiamine diphosphate</name>
        <dbReference type="ChEBI" id="CHEBI:58937"/>
    </ligand>
</feature>
<keyword evidence="4 10" id="KW-0808">Transferase</keyword>
<dbReference type="GO" id="GO:0030976">
    <property type="term" value="F:thiamine pyrophosphate binding"/>
    <property type="evidence" value="ECO:0007669"/>
    <property type="project" value="UniProtKB-UniRule"/>
</dbReference>
<dbReference type="PANTHER" id="PTHR43322">
    <property type="entry name" value="1-D-DEOXYXYLULOSE 5-PHOSPHATE SYNTHASE-RELATED"/>
    <property type="match status" value="1"/>
</dbReference>
<comment type="pathway">
    <text evidence="1 10">Metabolic intermediate biosynthesis; 1-deoxy-D-xylulose 5-phosphate biosynthesis; 1-deoxy-D-xylulose 5-phosphate from D-glyceraldehyde 3-phosphate and pyruvate: step 1/1.</text>
</comment>
<protein>
    <recommendedName>
        <fullName evidence="10">1-deoxy-D-xylulose-5-phosphate synthase</fullName>
        <ecNumber evidence="10">2.2.1.7</ecNumber>
    </recommendedName>
    <alternativeName>
        <fullName evidence="10">1-deoxyxylulose-5-phosphate synthase</fullName>
        <shortName evidence="10">DXP synthase</shortName>
        <shortName evidence="10">DXPS</shortName>
    </alternativeName>
</protein>
<feature type="binding site" evidence="10">
    <location>
        <begin position="144"/>
        <end position="145"/>
    </location>
    <ligand>
        <name>thiamine diphosphate</name>
        <dbReference type="ChEBI" id="CHEBI:58937"/>
    </ligand>
</feature>
<comment type="similarity">
    <text evidence="2 10">Belongs to the transketolase family. DXPS subfamily.</text>
</comment>
<evidence type="ECO:0000313" key="12">
    <source>
        <dbReference type="EMBL" id="MDQ0290953.1"/>
    </source>
</evidence>
<evidence type="ECO:0000259" key="11">
    <source>
        <dbReference type="SMART" id="SM00861"/>
    </source>
</evidence>
<keyword evidence="6 10" id="KW-0460">Magnesium</keyword>
<dbReference type="Pfam" id="PF13292">
    <property type="entry name" value="DXP_synthase_N"/>
    <property type="match status" value="1"/>
</dbReference>
<feature type="binding site" evidence="10">
    <location>
        <position position="364"/>
    </location>
    <ligand>
        <name>thiamine diphosphate</name>
        <dbReference type="ChEBI" id="CHEBI:58937"/>
    </ligand>
</feature>
<dbReference type="GO" id="GO:0016114">
    <property type="term" value="P:terpenoid biosynthetic process"/>
    <property type="evidence" value="ECO:0007669"/>
    <property type="project" value="UniProtKB-UniRule"/>
</dbReference>
<evidence type="ECO:0000256" key="8">
    <source>
        <dbReference type="ARBA" id="ARBA00023052"/>
    </source>
</evidence>
<organism evidence="12 13">
    <name type="scientific">Oligosphaera ethanolica</name>
    <dbReference type="NCBI Taxonomy" id="760260"/>
    <lineage>
        <taxon>Bacteria</taxon>
        <taxon>Pseudomonadati</taxon>
        <taxon>Lentisphaerota</taxon>
        <taxon>Oligosphaeria</taxon>
        <taxon>Oligosphaerales</taxon>
        <taxon>Oligosphaeraceae</taxon>
        <taxon>Oligosphaera</taxon>
    </lineage>
</organism>
<keyword evidence="8 10" id="KW-0786">Thiamine pyrophosphate</keyword>
<evidence type="ECO:0000256" key="3">
    <source>
        <dbReference type="ARBA" id="ARBA00011738"/>
    </source>
</evidence>
<dbReference type="SUPFAM" id="SSF52922">
    <property type="entry name" value="TK C-terminal domain-like"/>
    <property type="match status" value="1"/>
</dbReference>
<feature type="domain" description="Transketolase-like pyrimidine-binding" evidence="11">
    <location>
        <begin position="313"/>
        <end position="476"/>
    </location>
</feature>
<dbReference type="InterPro" id="IPR029061">
    <property type="entry name" value="THDP-binding"/>
</dbReference>
<dbReference type="CDD" id="cd02007">
    <property type="entry name" value="TPP_DXS"/>
    <property type="match status" value="1"/>
</dbReference>
<feature type="binding site" evidence="10">
    <location>
        <position position="143"/>
    </location>
    <ligand>
        <name>Mg(2+)</name>
        <dbReference type="ChEBI" id="CHEBI:18420"/>
    </ligand>
</feature>
<dbReference type="EC" id="2.2.1.7" evidence="10"/>
<keyword evidence="5 10" id="KW-0479">Metal-binding</keyword>
<dbReference type="Gene3D" id="3.40.50.920">
    <property type="match status" value="1"/>
</dbReference>
<dbReference type="AlphaFoldDB" id="A0AAE4AQD2"/>
<dbReference type="GO" id="GO:0008661">
    <property type="term" value="F:1-deoxy-D-xylulose-5-phosphate synthase activity"/>
    <property type="evidence" value="ECO:0007669"/>
    <property type="project" value="UniProtKB-UniRule"/>
</dbReference>
<feature type="binding site" evidence="10">
    <location>
        <position position="172"/>
    </location>
    <ligand>
        <name>thiamine diphosphate</name>
        <dbReference type="ChEBI" id="CHEBI:58937"/>
    </ligand>
</feature>
<dbReference type="SUPFAM" id="SSF52518">
    <property type="entry name" value="Thiamin diphosphate-binding fold (THDP-binding)"/>
    <property type="match status" value="2"/>
</dbReference>
<dbReference type="GO" id="GO:0019288">
    <property type="term" value="P:isopentenyl diphosphate biosynthetic process, methylerythritol 4-phosphate pathway"/>
    <property type="evidence" value="ECO:0007669"/>
    <property type="project" value="TreeGrafter"/>
</dbReference>
<dbReference type="InterPro" id="IPR033248">
    <property type="entry name" value="Transketolase_C"/>
</dbReference>
<comment type="cofactor">
    <cofactor evidence="10">
        <name>Mg(2+)</name>
        <dbReference type="ChEBI" id="CHEBI:18420"/>
    </cofactor>
    <text evidence="10">Binds 1 Mg(2+) ion per subunit.</text>
</comment>
<dbReference type="GO" id="GO:0009228">
    <property type="term" value="P:thiamine biosynthetic process"/>
    <property type="evidence" value="ECO:0007669"/>
    <property type="project" value="UniProtKB-UniRule"/>
</dbReference>
<proteinExistence type="inferred from homology"/>
<name>A0AAE4AQD2_9BACT</name>
<dbReference type="InterPro" id="IPR009014">
    <property type="entry name" value="Transketo_C/PFOR_II"/>
</dbReference>
<comment type="catalytic activity">
    <reaction evidence="10">
        <text>D-glyceraldehyde 3-phosphate + pyruvate + H(+) = 1-deoxy-D-xylulose 5-phosphate + CO2</text>
        <dbReference type="Rhea" id="RHEA:12605"/>
        <dbReference type="ChEBI" id="CHEBI:15361"/>
        <dbReference type="ChEBI" id="CHEBI:15378"/>
        <dbReference type="ChEBI" id="CHEBI:16526"/>
        <dbReference type="ChEBI" id="CHEBI:57792"/>
        <dbReference type="ChEBI" id="CHEBI:59776"/>
        <dbReference type="EC" id="2.2.1.7"/>
    </reaction>
</comment>
<keyword evidence="13" id="KW-1185">Reference proteome</keyword>
<dbReference type="NCBIfam" id="TIGR00204">
    <property type="entry name" value="dxs"/>
    <property type="match status" value="1"/>
</dbReference>
<evidence type="ECO:0000256" key="2">
    <source>
        <dbReference type="ARBA" id="ARBA00011081"/>
    </source>
</evidence>
<dbReference type="HAMAP" id="MF_00315">
    <property type="entry name" value="DXP_synth"/>
    <property type="match status" value="1"/>
</dbReference>
<dbReference type="CDD" id="cd07033">
    <property type="entry name" value="TPP_PYR_DXS_TK_like"/>
    <property type="match status" value="1"/>
</dbReference>
<dbReference type="InterPro" id="IPR005477">
    <property type="entry name" value="Dxylulose-5-P_synthase"/>
</dbReference>
<accession>A0AAE4AQD2</accession>
<evidence type="ECO:0000256" key="1">
    <source>
        <dbReference type="ARBA" id="ARBA00004980"/>
    </source>
</evidence>
<evidence type="ECO:0000256" key="7">
    <source>
        <dbReference type="ARBA" id="ARBA00022977"/>
    </source>
</evidence>
<dbReference type="Pfam" id="PF02780">
    <property type="entry name" value="Transketolase_C"/>
    <property type="match status" value="1"/>
</dbReference>
<dbReference type="RefSeq" id="WP_307263054.1">
    <property type="nucleotide sequence ID" value="NZ_JAUSVL010000001.1"/>
</dbReference>
<comment type="function">
    <text evidence="10">Catalyzes the acyloin condensation reaction between C atoms 2 and 3 of pyruvate and glyceraldehyde 3-phosphate to yield 1-deoxy-D-xylulose-5-phosphate (DXP).</text>
</comment>
<evidence type="ECO:0000256" key="9">
    <source>
        <dbReference type="ARBA" id="ARBA00023229"/>
    </source>
</evidence>
<comment type="caution">
    <text evidence="12">The sequence shown here is derived from an EMBL/GenBank/DDBJ whole genome shotgun (WGS) entry which is preliminary data.</text>
</comment>